<evidence type="ECO:0000313" key="2">
    <source>
        <dbReference type="Proteomes" id="UP000001551"/>
    </source>
</evidence>
<keyword evidence="2" id="KW-1185">Reference proteome</keyword>
<dbReference type="RefSeq" id="WP_013486388.1">
    <property type="nucleotide sequence ID" value="NC_014828.1"/>
</dbReference>
<dbReference type="GO" id="GO:0009288">
    <property type="term" value="C:bacterial-type flagellum"/>
    <property type="evidence" value="ECO:0007669"/>
    <property type="project" value="InterPro"/>
</dbReference>
<dbReference type="Gene3D" id="1.20.1330.10">
    <property type="entry name" value="f41 fragment of flagellin, N-terminal domain"/>
    <property type="match status" value="2"/>
</dbReference>
<dbReference type="PANTHER" id="PTHR42792">
    <property type="entry name" value="FLAGELLIN"/>
    <property type="match status" value="1"/>
</dbReference>
<proteinExistence type="predicted"/>
<dbReference type="EMBL" id="CP002400">
    <property type="protein sequence ID" value="ADU28045.1"/>
    <property type="molecule type" value="Genomic_DNA"/>
</dbReference>
<dbReference type="HOGENOM" id="CLU_628132_0_0_9"/>
<reference evidence="1 2" key="1">
    <citation type="submission" date="2010-12" db="EMBL/GenBank/DDBJ databases">
        <title>Complete sequence of Ethanoligenens harbinense YUAN-3.</title>
        <authorList>
            <person name="Lucas S."/>
            <person name="Copeland A."/>
            <person name="Lapidus A."/>
            <person name="Cheng J.-F."/>
            <person name="Bruce D."/>
            <person name="Goodwin L."/>
            <person name="Pitluck S."/>
            <person name="Chertkov O."/>
            <person name="Misra M."/>
            <person name="Detter J.C."/>
            <person name="Han C."/>
            <person name="Tapia R."/>
            <person name="Land M."/>
            <person name="Hauser L."/>
            <person name="Jeffries C."/>
            <person name="Kyrpides N."/>
            <person name="Ivanova N."/>
            <person name="Mikhailova N."/>
            <person name="Wang A."/>
            <person name="Mouttaki H."/>
            <person name="He Z."/>
            <person name="Zhou J."/>
            <person name="Hemme C.L."/>
            <person name="Woyke T."/>
        </authorList>
    </citation>
    <scope>NUCLEOTIDE SEQUENCE [LARGE SCALE GENOMIC DNA]</scope>
    <source>
        <strain evidence="2">DSM 18485 / JCM 12961 / CGMCC 1.5033 / YUAN-3</strain>
    </source>
</reference>
<dbReference type="SUPFAM" id="SSF64518">
    <property type="entry name" value="Phase 1 flagellin"/>
    <property type="match status" value="1"/>
</dbReference>
<protein>
    <submittedName>
        <fullName evidence="1">Uncharacterized protein</fullName>
    </submittedName>
</protein>
<dbReference type="STRING" id="663278.Ethha_2552"/>
<dbReference type="GO" id="GO:0005198">
    <property type="term" value="F:structural molecule activity"/>
    <property type="evidence" value="ECO:0007669"/>
    <property type="project" value="InterPro"/>
</dbReference>
<dbReference type="eggNOG" id="COG1344">
    <property type="taxonomic scope" value="Bacteria"/>
</dbReference>
<dbReference type="AlphaFoldDB" id="E6U6H5"/>
<dbReference type="InterPro" id="IPR001492">
    <property type="entry name" value="Flagellin"/>
</dbReference>
<evidence type="ECO:0000313" key="1">
    <source>
        <dbReference type="EMBL" id="ADU28045.1"/>
    </source>
</evidence>
<accession>E6U6H5</accession>
<dbReference type="PANTHER" id="PTHR42792:SF1">
    <property type="entry name" value="FLAGELLAR HOOK-ASSOCIATED PROTEIN 3"/>
    <property type="match status" value="1"/>
</dbReference>
<organism evidence="1 2">
    <name type="scientific">Ethanoligenens harbinense (strain DSM 18485 / JCM 12961 / CGMCC 1.5033 / YUAN-3)</name>
    <dbReference type="NCBI Taxonomy" id="663278"/>
    <lineage>
        <taxon>Bacteria</taxon>
        <taxon>Bacillati</taxon>
        <taxon>Bacillota</taxon>
        <taxon>Clostridia</taxon>
        <taxon>Eubacteriales</taxon>
        <taxon>Oscillospiraceae</taxon>
        <taxon>Ethanoligenens</taxon>
    </lineage>
</organism>
<name>E6U6H5_ETHHY</name>
<dbReference type="Proteomes" id="UP000001551">
    <property type="component" value="Chromosome"/>
</dbReference>
<gene>
    <name evidence="1" type="ordered locus">Ethha_2552</name>
</gene>
<dbReference type="KEGG" id="eha:Ethha_2552"/>
<sequence length="436" mass="45903">MRITNSMIMGQYANQLNQNVERVSDDTQKLSSGQMYSRASQDPVDAAEMIAANGQLNTIERYQKNITNTQAWLTDTESTVNKTYYSILQSANTTLNAAANSGTDSSVNNSTLATNLQYDQTEILSALNSTSSTGQYVFGGSASGNPPFKAGSESDYTAYSNYVTAYKNVYETAYNGTTGTAADKQSAAEAAITADSADGSTALGAASSALTVAPVVDVTIDGSGNATVSAALSESDIEGKLLYQTPGTGKYIPVAKINDSAQTSSTTVNDLAYYSTENSAMTRSYPVDLGYGTQMDSSGNVAAGTAFEASTDPLSFLLQNVTASGSQNVYDNFGATATALNNDDTSTVSASQTLNTQSMDAASLTNAVLGAKQNMLTFLSNKYSADNTNATQRLSNVEDVDTTTAYTQYSLHLMAYQATLAISNSILQNNLTEYLK</sequence>